<evidence type="ECO:0000313" key="2">
    <source>
        <dbReference type="EMBL" id="KAL0120466.1"/>
    </source>
</evidence>
<comment type="caution">
    <text evidence="2">The sequence shown here is derived from an EMBL/GenBank/DDBJ whole genome shotgun (WGS) entry which is preliminary data.</text>
</comment>
<keyword evidence="3" id="KW-1185">Reference proteome</keyword>
<keyword evidence="1" id="KW-1133">Transmembrane helix</keyword>
<name>A0AAW2G346_9HYME</name>
<feature type="transmembrane region" description="Helical" evidence="1">
    <location>
        <begin position="35"/>
        <end position="53"/>
    </location>
</feature>
<keyword evidence="1" id="KW-0812">Transmembrane</keyword>
<reference evidence="2 3" key="1">
    <citation type="submission" date="2023-03" db="EMBL/GenBank/DDBJ databases">
        <title>High recombination rates correlate with genetic variation in Cardiocondyla obscurior ants.</title>
        <authorList>
            <person name="Errbii M."/>
        </authorList>
    </citation>
    <scope>NUCLEOTIDE SEQUENCE [LARGE SCALE GENOMIC DNA]</scope>
    <source>
        <strain evidence="2">Alpha-2009</strain>
        <tissue evidence="2">Whole body</tissue>
    </source>
</reference>
<gene>
    <name evidence="2" type="ORF">PUN28_008292</name>
</gene>
<evidence type="ECO:0000313" key="3">
    <source>
        <dbReference type="Proteomes" id="UP001430953"/>
    </source>
</evidence>
<dbReference type="AlphaFoldDB" id="A0AAW2G346"/>
<keyword evidence="1" id="KW-0472">Membrane</keyword>
<proteinExistence type="predicted"/>
<feature type="transmembrane region" description="Helical" evidence="1">
    <location>
        <begin position="73"/>
        <end position="94"/>
    </location>
</feature>
<protein>
    <submittedName>
        <fullName evidence="2">Uncharacterized protein</fullName>
    </submittedName>
</protein>
<organism evidence="2 3">
    <name type="scientific">Cardiocondyla obscurior</name>
    <dbReference type="NCBI Taxonomy" id="286306"/>
    <lineage>
        <taxon>Eukaryota</taxon>
        <taxon>Metazoa</taxon>
        <taxon>Ecdysozoa</taxon>
        <taxon>Arthropoda</taxon>
        <taxon>Hexapoda</taxon>
        <taxon>Insecta</taxon>
        <taxon>Pterygota</taxon>
        <taxon>Neoptera</taxon>
        <taxon>Endopterygota</taxon>
        <taxon>Hymenoptera</taxon>
        <taxon>Apocrita</taxon>
        <taxon>Aculeata</taxon>
        <taxon>Formicoidea</taxon>
        <taxon>Formicidae</taxon>
        <taxon>Myrmicinae</taxon>
        <taxon>Cardiocondyla</taxon>
    </lineage>
</organism>
<dbReference type="EMBL" id="JADYXP020000007">
    <property type="protein sequence ID" value="KAL0120466.1"/>
    <property type="molecule type" value="Genomic_DNA"/>
</dbReference>
<evidence type="ECO:0000256" key="1">
    <source>
        <dbReference type="SAM" id="Phobius"/>
    </source>
</evidence>
<dbReference type="Proteomes" id="UP001430953">
    <property type="component" value="Unassembled WGS sequence"/>
</dbReference>
<sequence length="102" mass="11886">MPATKIRKCLKKLDLVNETLEKLGTSRKYRKIQNLIILMLLVYLLTALIIFTNDSIWNVEKHSTIKAMIIPLIIQYPFHVNALGDILFAFVLSWDNNFKHIC</sequence>
<accession>A0AAW2G346</accession>